<dbReference type="InterPro" id="IPR051328">
    <property type="entry name" value="T7SS_ABC-Transporter"/>
</dbReference>
<feature type="transmembrane region" description="Helical" evidence="5">
    <location>
        <begin position="139"/>
        <end position="159"/>
    </location>
</feature>
<dbReference type="Proteomes" id="UP000027982">
    <property type="component" value="Chromosome"/>
</dbReference>
<dbReference type="PROSITE" id="PS51012">
    <property type="entry name" value="ABC_TM2"/>
    <property type="match status" value="1"/>
</dbReference>
<dbReference type="PIRSF" id="PIRSF006648">
    <property type="entry name" value="DrrB"/>
    <property type="match status" value="1"/>
</dbReference>
<gene>
    <name evidence="7" type="ORF">OP10G_3241</name>
</gene>
<dbReference type="AlphaFoldDB" id="A0A068NY37"/>
<dbReference type="PANTHER" id="PTHR43077">
    <property type="entry name" value="TRANSPORT PERMEASE YVFS-RELATED"/>
    <property type="match status" value="1"/>
</dbReference>
<comment type="subcellular location">
    <subcellularLocation>
        <location evidence="5">Cell membrane</location>
        <topology evidence="5">Multi-pass membrane protein</topology>
    </subcellularLocation>
    <subcellularLocation>
        <location evidence="1">Membrane</location>
        <topology evidence="1">Multi-pass membrane protein</topology>
    </subcellularLocation>
</comment>
<keyword evidence="3 5" id="KW-1133">Transmembrane helix</keyword>
<feature type="transmembrane region" description="Helical" evidence="5">
    <location>
        <begin position="105"/>
        <end position="133"/>
    </location>
</feature>
<reference evidence="7 8" key="1">
    <citation type="journal article" date="2014" name="PLoS ONE">
        <title>The first complete genome sequence of the class fimbriimonadia in the phylum armatimonadetes.</title>
        <authorList>
            <person name="Hu Z.Y."/>
            <person name="Wang Y.Z."/>
            <person name="Im W.T."/>
            <person name="Wang S.Y."/>
            <person name="Zhao G.P."/>
            <person name="Zheng H.J."/>
            <person name="Quan Z.X."/>
        </authorList>
    </citation>
    <scope>NUCLEOTIDE SEQUENCE [LARGE SCALE GENOMIC DNA]</scope>
    <source>
        <strain evidence="7">Gsoil 348</strain>
    </source>
</reference>
<dbReference type="eggNOG" id="COG0842">
    <property type="taxonomic scope" value="Bacteria"/>
</dbReference>
<evidence type="ECO:0000256" key="4">
    <source>
        <dbReference type="ARBA" id="ARBA00023136"/>
    </source>
</evidence>
<keyword evidence="5" id="KW-1003">Cell membrane</keyword>
<feature type="domain" description="ABC transmembrane type-2" evidence="6">
    <location>
        <begin position="24"/>
        <end position="254"/>
    </location>
</feature>
<protein>
    <recommendedName>
        <fullName evidence="5">Transport permease protein</fullName>
    </recommendedName>
</protein>
<evidence type="ECO:0000256" key="5">
    <source>
        <dbReference type="RuleBase" id="RU361157"/>
    </source>
</evidence>
<sequence length="256" mass="28379">MSTFFSDWYYLSIRSIKQIWRPLLALIPSLFIPIFFFVVNSSSLDAFSKVPGFPPSITYRDFIAPTALFTAVFFSSGNAGIELVQDISNGYFKKLLIMPISRLTIILGRLTEVAVQAVMQGTIVVVLLLLVGVRIQTGVLGLLAIFAMLMIFAMAWSCVSMISALRTQNARLVQSLFVVVFPFLYLTTSQAPMPLLPPTFRLIASYNPVTYIIEGVRALVLTGWGNPAIWQGFLVATTLFVIMVTLTLGSFKKALR</sequence>
<feature type="transmembrane region" description="Helical" evidence="5">
    <location>
        <begin position="62"/>
        <end position="84"/>
    </location>
</feature>
<evidence type="ECO:0000313" key="7">
    <source>
        <dbReference type="EMBL" id="AIE86609.1"/>
    </source>
</evidence>
<keyword evidence="8" id="KW-1185">Reference proteome</keyword>
<keyword evidence="4 5" id="KW-0472">Membrane</keyword>
<dbReference type="Pfam" id="PF01061">
    <property type="entry name" value="ABC2_membrane"/>
    <property type="match status" value="1"/>
</dbReference>
<dbReference type="OrthoDB" id="9255971at2"/>
<dbReference type="PANTHER" id="PTHR43077:SF10">
    <property type="entry name" value="TRANSPORT PERMEASE PROTEIN"/>
    <property type="match status" value="1"/>
</dbReference>
<dbReference type="KEGG" id="fgi:OP10G_3241"/>
<proteinExistence type="inferred from homology"/>
<evidence type="ECO:0000256" key="1">
    <source>
        <dbReference type="ARBA" id="ARBA00004141"/>
    </source>
</evidence>
<dbReference type="InterPro" id="IPR013525">
    <property type="entry name" value="ABC2_TM"/>
</dbReference>
<evidence type="ECO:0000256" key="2">
    <source>
        <dbReference type="ARBA" id="ARBA00022692"/>
    </source>
</evidence>
<accession>A0A068NY37</accession>
<keyword evidence="5" id="KW-0813">Transport</keyword>
<dbReference type="RefSeq" id="WP_025229442.1">
    <property type="nucleotide sequence ID" value="NZ_CP007139.1"/>
</dbReference>
<dbReference type="InterPro" id="IPR047817">
    <property type="entry name" value="ABC2_TM_bact-type"/>
</dbReference>
<feature type="transmembrane region" description="Helical" evidence="5">
    <location>
        <begin position="171"/>
        <end position="188"/>
    </location>
</feature>
<dbReference type="HOGENOM" id="CLU_039483_2_2_0"/>
<organism evidence="7 8">
    <name type="scientific">Fimbriimonas ginsengisoli Gsoil 348</name>
    <dbReference type="NCBI Taxonomy" id="661478"/>
    <lineage>
        <taxon>Bacteria</taxon>
        <taxon>Bacillati</taxon>
        <taxon>Armatimonadota</taxon>
        <taxon>Fimbriimonadia</taxon>
        <taxon>Fimbriimonadales</taxon>
        <taxon>Fimbriimonadaceae</taxon>
        <taxon>Fimbriimonas</taxon>
    </lineage>
</organism>
<evidence type="ECO:0000256" key="3">
    <source>
        <dbReference type="ARBA" id="ARBA00022989"/>
    </source>
</evidence>
<dbReference type="InterPro" id="IPR000412">
    <property type="entry name" value="ABC_2_transport"/>
</dbReference>
<dbReference type="GO" id="GO:0140359">
    <property type="term" value="F:ABC-type transporter activity"/>
    <property type="evidence" value="ECO:0007669"/>
    <property type="project" value="InterPro"/>
</dbReference>
<dbReference type="EMBL" id="CP007139">
    <property type="protein sequence ID" value="AIE86609.1"/>
    <property type="molecule type" value="Genomic_DNA"/>
</dbReference>
<feature type="transmembrane region" description="Helical" evidence="5">
    <location>
        <begin position="228"/>
        <end position="251"/>
    </location>
</feature>
<feature type="transmembrane region" description="Helical" evidence="5">
    <location>
        <begin position="23"/>
        <end position="42"/>
    </location>
</feature>
<dbReference type="STRING" id="661478.OP10G_3241"/>
<evidence type="ECO:0000259" key="6">
    <source>
        <dbReference type="PROSITE" id="PS51012"/>
    </source>
</evidence>
<keyword evidence="2 5" id="KW-0812">Transmembrane</keyword>
<dbReference type="GO" id="GO:0043190">
    <property type="term" value="C:ATP-binding cassette (ABC) transporter complex"/>
    <property type="evidence" value="ECO:0007669"/>
    <property type="project" value="InterPro"/>
</dbReference>
<comment type="similarity">
    <text evidence="5">Belongs to the ABC-2 integral membrane protein family.</text>
</comment>
<evidence type="ECO:0000313" key="8">
    <source>
        <dbReference type="Proteomes" id="UP000027982"/>
    </source>
</evidence>
<name>A0A068NY37_FIMGI</name>